<dbReference type="PANTHER" id="PTHR39087:SF2">
    <property type="entry name" value="UPF0104 MEMBRANE PROTEIN MJ1595"/>
    <property type="match status" value="1"/>
</dbReference>
<reference evidence="7 8" key="1">
    <citation type="journal article" date="2015" name="Int. J. Syst. Evol. Microbiol.">
        <title>Roseomonas oryzae sp. nov., isolated from paddy rhizosphere soil.</title>
        <authorList>
            <person name="Ramaprasad E.V."/>
            <person name="Sasikala Ch."/>
            <person name="Ramana Ch.V."/>
        </authorList>
    </citation>
    <scope>NUCLEOTIDE SEQUENCE [LARGE SCALE GENOMIC DNA]</scope>
    <source>
        <strain evidence="7 8">KCTC 42542</strain>
    </source>
</reference>
<keyword evidence="3 6" id="KW-0812">Transmembrane</keyword>
<dbReference type="RefSeq" id="WP_149812885.1">
    <property type="nucleotide sequence ID" value="NZ_VUKA01000007.1"/>
</dbReference>
<name>A0A5B2TEA1_9PROT</name>
<evidence type="ECO:0000256" key="1">
    <source>
        <dbReference type="ARBA" id="ARBA00004651"/>
    </source>
</evidence>
<evidence type="ECO:0000256" key="6">
    <source>
        <dbReference type="SAM" id="Phobius"/>
    </source>
</evidence>
<keyword evidence="4 6" id="KW-1133">Transmembrane helix</keyword>
<evidence type="ECO:0000256" key="5">
    <source>
        <dbReference type="ARBA" id="ARBA00023136"/>
    </source>
</evidence>
<dbReference type="InterPro" id="IPR022791">
    <property type="entry name" value="L-PG_synthase/AglD"/>
</dbReference>
<sequence length="332" mass="35580">MAGSTILSLLIGLSVAAVLIGMNDPGHVVQLLLAAGWWMPLIVALYLMQVAASAFGWAPLIVDERRPSALRLISMRWIRNAVNTLLPVVQAAGELVRAQLLARQGVAKRRVVASIAADLGSEMVSQILFSLLGLAVLLSIPHEQGNATVHWAMLGTALGAGIAALFVAAQYLGLFRLIERFLPKLAQRLGWTSLADLSGLHEAVVSLYRQPSRLWRSGSWHFLSWLIGVLESWATLHALGIEASLAEALVIESLGQAIRSAGFFVPAALGIHEGGYVLICALFGIPPDQAIALALVRRLRDILAGLPGLFAWRWSIAAGQDKPAVEGLPRSQ</sequence>
<proteinExistence type="predicted"/>
<evidence type="ECO:0000313" key="8">
    <source>
        <dbReference type="Proteomes" id="UP000322110"/>
    </source>
</evidence>
<dbReference type="OrthoDB" id="7348988at2"/>
<evidence type="ECO:0000256" key="2">
    <source>
        <dbReference type="ARBA" id="ARBA00022475"/>
    </source>
</evidence>
<dbReference type="Proteomes" id="UP000322110">
    <property type="component" value="Unassembled WGS sequence"/>
</dbReference>
<comment type="caution">
    <text evidence="7">The sequence shown here is derived from an EMBL/GenBank/DDBJ whole genome shotgun (WGS) entry which is preliminary data.</text>
</comment>
<dbReference type="NCBIfam" id="TIGR03476">
    <property type="entry name" value="HpnL"/>
    <property type="match status" value="1"/>
</dbReference>
<organism evidence="7 8">
    <name type="scientific">Teichococcus oryzae</name>
    <dbReference type="NCBI Taxonomy" id="1608942"/>
    <lineage>
        <taxon>Bacteria</taxon>
        <taxon>Pseudomonadati</taxon>
        <taxon>Pseudomonadota</taxon>
        <taxon>Alphaproteobacteria</taxon>
        <taxon>Acetobacterales</taxon>
        <taxon>Roseomonadaceae</taxon>
        <taxon>Roseomonas</taxon>
    </lineage>
</organism>
<dbReference type="AlphaFoldDB" id="A0A5B2TEA1"/>
<keyword evidence="8" id="KW-1185">Reference proteome</keyword>
<evidence type="ECO:0000256" key="3">
    <source>
        <dbReference type="ARBA" id="ARBA00022692"/>
    </source>
</evidence>
<protein>
    <recommendedName>
        <fullName evidence="9">TIGR00374 family protein</fullName>
    </recommendedName>
</protein>
<evidence type="ECO:0000313" key="7">
    <source>
        <dbReference type="EMBL" id="KAA2212479.1"/>
    </source>
</evidence>
<feature type="transmembrane region" description="Helical" evidence="6">
    <location>
        <begin position="152"/>
        <end position="178"/>
    </location>
</feature>
<dbReference type="Pfam" id="PF03706">
    <property type="entry name" value="LPG_synthase_TM"/>
    <property type="match status" value="1"/>
</dbReference>
<dbReference type="EMBL" id="VUKA01000007">
    <property type="protein sequence ID" value="KAA2212479.1"/>
    <property type="molecule type" value="Genomic_DNA"/>
</dbReference>
<dbReference type="PANTHER" id="PTHR39087">
    <property type="entry name" value="UPF0104 MEMBRANE PROTEIN MJ1595"/>
    <property type="match status" value="1"/>
</dbReference>
<keyword evidence="2" id="KW-1003">Cell membrane</keyword>
<dbReference type="GO" id="GO:0005886">
    <property type="term" value="C:plasma membrane"/>
    <property type="evidence" value="ECO:0007669"/>
    <property type="project" value="UniProtKB-SubCell"/>
</dbReference>
<evidence type="ECO:0000256" key="4">
    <source>
        <dbReference type="ARBA" id="ARBA00022989"/>
    </source>
</evidence>
<feature type="transmembrane region" description="Helical" evidence="6">
    <location>
        <begin position="119"/>
        <end position="140"/>
    </location>
</feature>
<comment type="subcellular location">
    <subcellularLocation>
        <location evidence="1">Cell membrane</location>
        <topology evidence="1">Multi-pass membrane protein</topology>
    </subcellularLocation>
</comment>
<evidence type="ECO:0008006" key="9">
    <source>
        <dbReference type="Google" id="ProtNLM"/>
    </source>
</evidence>
<accession>A0A5B2TEA1</accession>
<gene>
    <name evidence="7" type="ORF">F0Q34_14205</name>
</gene>
<keyword evidence="5 6" id="KW-0472">Membrane</keyword>
<feature type="transmembrane region" description="Helical" evidence="6">
    <location>
        <begin position="41"/>
        <end position="62"/>
    </location>
</feature>